<gene>
    <name evidence="1" type="ORF">M2319_003303</name>
</gene>
<protein>
    <recommendedName>
        <fullName evidence="3">Abi-like protein</fullName>
    </recommendedName>
</protein>
<organism evidence="1 2">
    <name type="scientific">Rhodobium gokarnense</name>
    <dbReference type="NCBI Taxonomy" id="364296"/>
    <lineage>
        <taxon>Bacteria</taxon>
        <taxon>Pseudomonadati</taxon>
        <taxon>Pseudomonadota</taxon>
        <taxon>Alphaproteobacteria</taxon>
        <taxon>Hyphomicrobiales</taxon>
        <taxon>Rhodobiaceae</taxon>
        <taxon>Rhodobium</taxon>
    </lineage>
</organism>
<dbReference type="InterPro" id="IPR011664">
    <property type="entry name" value="Abi_system_AbiD/AbiF-like"/>
</dbReference>
<dbReference type="EMBL" id="JAOQNS010000010">
    <property type="protein sequence ID" value="MCW2308952.1"/>
    <property type="molecule type" value="Genomic_DNA"/>
</dbReference>
<name>A0ABT3HEY1_9HYPH</name>
<reference evidence="2" key="1">
    <citation type="submission" date="2023-07" db="EMBL/GenBank/DDBJ databases">
        <title>Genome sequencing of Purple Non-Sulfur Bacteria from various extreme environments.</title>
        <authorList>
            <person name="Mayer M."/>
        </authorList>
    </citation>
    <scope>NUCLEOTIDE SEQUENCE [LARGE SCALE GENOMIC DNA]</scope>
    <source>
        <strain evidence="2">DSM 17935</strain>
    </source>
</reference>
<accession>A0ABT3HEY1</accession>
<keyword evidence="2" id="KW-1185">Reference proteome</keyword>
<comment type="caution">
    <text evidence="1">The sequence shown here is derived from an EMBL/GenBank/DDBJ whole genome shotgun (WGS) entry which is preliminary data.</text>
</comment>
<dbReference type="RefSeq" id="WP_264602549.1">
    <property type="nucleotide sequence ID" value="NZ_JAOQNS010000010.1"/>
</dbReference>
<evidence type="ECO:0000313" key="1">
    <source>
        <dbReference type="EMBL" id="MCW2308952.1"/>
    </source>
</evidence>
<proteinExistence type="predicted"/>
<evidence type="ECO:0000313" key="2">
    <source>
        <dbReference type="Proteomes" id="UP001209755"/>
    </source>
</evidence>
<dbReference type="Pfam" id="PF07751">
    <property type="entry name" value="Abi_2"/>
    <property type="match status" value="1"/>
</dbReference>
<sequence length="219" mass="25183">MEKFEPHKGLEEALSTERFSRYLAWSDGDRARAIELYTLNTKLSEALYVPLQMLEVALRNRIHTVMSEAFHERWFQDDGCLLGDRQPEQLQKALTDIAEQGKEGTSGQIVAELTFGFWTGMLGANYEQLWQQNLHKIARKPDGKGLRRKDLSGPLTPIRVIRNRTAHHEPIIAWNLPKHYSNIVEITGWLSPPAAAWCSEHCRFDEVHPPDRIVLVMDN</sequence>
<evidence type="ECO:0008006" key="3">
    <source>
        <dbReference type="Google" id="ProtNLM"/>
    </source>
</evidence>
<dbReference type="Proteomes" id="UP001209755">
    <property type="component" value="Unassembled WGS sequence"/>
</dbReference>